<organism evidence="2 3">
    <name type="scientific">Martelella alba</name>
    <dbReference type="NCBI Taxonomy" id="2590451"/>
    <lineage>
        <taxon>Bacteria</taxon>
        <taxon>Pseudomonadati</taxon>
        <taxon>Pseudomonadota</taxon>
        <taxon>Alphaproteobacteria</taxon>
        <taxon>Hyphomicrobiales</taxon>
        <taxon>Aurantimonadaceae</taxon>
        <taxon>Martelella</taxon>
    </lineage>
</organism>
<feature type="transmembrane region" description="Helical" evidence="1">
    <location>
        <begin position="6"/>
        <end position="38"/>
    </location>
</feature>
<keyword evidence="1" id="KW-1133">Transmembrane helix</keyword>
<proteinExistence type="predicted"/>
<comment type="caution">
    <text evidence="2">The sequence shown here is derived from an EMBL/GenBank/DDBJ whole genome shotgun (WGS) entry which is preliminary data.</text>
</comment>
<keyword evidence="1" id="KW-0812">Transmembrane</keyword>
<evidence type="ECO:0000256" key="1">
    <source>
        <dbReference type="SAM" id="Phobius"/>
    </source>
</evidence>
<evidence type="ECO:0000313" key="3">
    <source>
        <dbReference type="Proteomes" id="UP000318801"/>
    </source>
</evidence>
<dbReference type="RefSeq" id="WP_141147933.1">
    <property type="nucleotide sequence ID" value="NZ_VHLG01000002.1"/>
</dbReference>
<keyword evidence="3" id="KW-1185">Reference proteome</keyword>
<protein>
    <submittedName>
        <fullName evidence="2">Uncharacterized protein</fullName>
    </submittedName>
</protein>
<dbReference type="OrthoDB" id="8305240at2"/>
<gene>
    <name evidence="2" type="ORF">FJU08_05345</name>
</gene>
<keyword evidence="1" id="KW-0472">Membrane</keyword>
<accession>A0A506UDA3</accession>
<dbReference type="Proteomes" id="UP000318801">
    <property type="component" value="Unassembled WGS sequence"/>
</dbReference>
<dbReference type="EMBL" id="VHLG01000002">
    <property type="protein sequence ID" value="TPW32423.1"/>
    <property type="molecule type" value="Genomic_DNA"/>
</dbReference>
<name>A0A506UDA3_9HYPH</name>
<sequence>MQNIRSVLMAIVGLAAIAVLTVFAASVGFALIGVLAVLSLARLFAARLERSAVPVRARRRQARQEDMRVWDDGRGKIIDL</sequence>
<dbReference type="AlphaFoldDB" id="A0A506UDA3"/>
<reference evidence="2 3" key="1">
    <citation type="submission" date="2019-06" db="EMBL/GenBank/DDBJ databases">
        <authorList>
            <person name="Li M."/>
        </authorList>
    </citation>
    <scope>NUCLEOTIDE SEQUENCE [LARGE SCALE GENOMIC DNA]</scope>
    <source>
        <strain evidence="2 3">BGMRC2036</strain>
    </source>
</reference>
<evidence type="ECO:0000313" key="2">
    <source>
        <dbReference type="EMBL" id="TPW32423.1"/>
    </source>
</evidence>